<sequence>MALVSSCDLFCAARFVNDVLSVNHHNFLLRSHEQSSFPPAFAVFLRLGFASSYAGFPVHVRC</sequence>
<protein>
    <submittedName>
        <fullName evidence="1">Uncharacterized protein</fullName>
    </submittedName>
</protein>
<accession>A0A164UK40</accession>
<organism evidence="1 2">
    <name type="scientific">Daphnia magna</name>
    <dbReference type="NCBI Taxonomy" id="35525"/>
    <lineage>
        <taxon>Eukaryota</taxon>
        <taxon>Metazoa</taxon>
        <taxon>Ecdysozoa</taxon>
        <taxon>Arthropoda</taxon>
        <taxon>Crustacea</taxon>
        <taxon>Branchiopoda</taxon>
        <taxon>Diplostraca</taxon>
        <taxon>Cladocera</taxon>
        <taxon>Anomopoda</taxon>
        <taxon>Daphniidae</taxon>
        <taxon>Daphnia</taxon>
    </lineage>
</organism>
<gene>
    <name evidence="1" type="ORF">APZ42_024228</name>
</gene>
<dbReference type="Proteomes" id="UP000076858">
    <property type="component" value="Unassembled WGS sequence"/>
</dbReference>
<dbReference type="EMBL" id="LRGB01001581">
    <property type="protein sequence ID" value="KZS11432.1"/>
    <property type="molecule type" value="Genomic_DNA"/>
</dbReference>
<evidence type="ECO:0000313" key="2">
    <source>
        <dbReference type="Proteomes" id="UP000076858"/>
    </source>
</evidence>
<proteinExistence type="predicted"/>
<dbReference type="AlphaFoldDB" id="A0A164UK40"/>
<keyword evidence="2" id="KW-1185">Reference proteome</keyword>
<evidence type="ECO:0000313" key="1">
    <source>
        <dbReference type="EMBL" id="KZS11432.1"/>
    </source>
</evidence>
<comment type="caution">
    <text evidence="1">The sequence shown here is derived from an EMBL/GenBank/DDBJ whole genome shotgun (WGS) entry which is preliminary data.</text>
</comment>
<reference evidence="1 2" key="1">
    <citation type="submission" date="2016-03" db="EMBL/GenBank/DDBJ databases">
        <title>EvidentialGene: Evidence-directed Construction of Genes on Genomes.</title>
        <authorList>
            <person name="Gilbert D.G."/>
            <person name="Choi J.-H."/>
            <person name="Mockaitis K."/>
            <person name="Colbourne J."/>
            <person name="Pfrender M."/>
        </authorList>
    </citation>
    <scope>NUCLEOTIDE SEQUENCE [LARGE SCALE GENOMIC DNA]</scope>
    <source>
        <strain evidence="1 2">Xinb3</strain>
        <tissue evidence="1">Complete organism</tissue>
    </source>
</reference>
<name>A0A164UK40_9CRUS</name>